<keyword evidence="2" id="KW-1185">Reference proteome</keyword>
<dbReference type="EMBL" id="LVIE01000234">
    <property type="protein sequence ID" value="OHT22390.1"/>
    <property type="molecule type" value="Genomic_DNA"/>
</dbReference>
<evidence type="ECO:0000313" key="2">
    <source>
        <dbReference type="Proteomes" id="UP000179588"/>
    </source>
</evidence>
<evidence type="ECO:0000313" key="1">
    <source>
        <dbReference type="EMBL" id="OHT22390.1"/>
    </source>
</evidence>
<sequence length="164" mass="17661">MSAKFERSQGTKLSISALPAEEVNPSVATFTPLSCTIKEVSFTGGQKADIDVTAFCSEEQEMINGLPSPGEVTFNANFSPDDEGQEVLRKAYEEDTKHSFKVIFPSGNGFAFLAEVRQHTWSAQTNGVVAATFTLRLKGKTVPIKGGEIVQASTRIAPTTEGKK</sequence>
<comment type="caution">
    <text evidence="1">The sequence shown here is derived from an EMBL/GenBank/DDBJ whole genome shotgun (WGS) entry which is preliminary data.</text>
</comment>
<dbReference type="Proteomes" id="UP000179588">
    <property type="component" value="Unassembled WGS sequence"/>
</dbReference>
<dbReference type="AlphaFoldDB" id="A0A1S1HPU9"/>
<proteinExistence type="predicted"/>
<name>A0A1S1HPU9_PROST</name>
<protein>
    <submittedName>
        <fullName evidence="1">Phage tail protein</fullName>
    </submittedName>
</protein>
<dbReference type="Gene3D" id="4.10.410.40">
    <property type="match status" value="1"/>
</dbReference>
<reference evidence="1 2" key="1">
    <citation type="submission" date="2016-03" db="EMBL/GenBank/DDBJ databases">
        <title>Genome sequence of Providencia stuartii strain, isolated from the salivary glands of larval Lucilia sericata.</title>
        <authorList>
            <person name="Yuan Y."/>
            <person name="Zhang Y."/>
            <person name="Fu S."/>
            <person name="Crippen T.L."/>
            <person name="Visi D."/>
            <person name="Benbow M.E."/>
            <person name="Allen M."/>
            <person name="Tomberlin J.K."/>
            <person name="Sze S.-H."/>
            <person name="Tarone A.M."/>
        </authorList>
    </citation>
    <scope>NUCLEOTIDE SEQUENCE [LARGE SCALE GENOMIC DNA]</scope>
    <source>
        <strain evidence="1 2">Crippen</strain>
    </source>
</reference>
<gene>
    <name evidence="1" type="ORF">A3Q29_11290</name>
</gene>
<dbReference type="Pfam" id="PF16460">
    <property type="entry name" value="Phage_TTP_11"/>
    <property type="match status" value="1"/>
</dbReference>
<organism evidence="1 2">
    <name type="scientific">Providencia stuartii</name>
    <dbReference type="NCBI Taxonomy" id="588"/>
    <lineage>
        <taxon>Bacteria</taxon>
        <taxon>Pseudomonadati</taxon>
        <taxon>Pseudomonadota</taxon>
        <taxon>Gammaproteobacteria</taxon>
        <taxon>Enterobacterales</taxon>
        <taxon>Morganellaceae</taxon>
        <taxon>Providencia</taxon>
    </lineage>
</organism>
<accession>A0A1S1HPU9</accession>
<dbReference type="OrthoDB" id="6537767at2"/>
<dbReference type="RefSeq" id="WP_070930010.1">
    <property type="nucleotide sequence ID" value="NZ_VAUE01000133.1"/>
</dbReference>
<dbReference type="InterPro" id="IPR032495">
    <property type="entry name" value="Phage_TTP_11"/>
</dbReference>